<protein>
    <submittedName>
        <fullName evidence="1">Uncharacterized protein</fullName>
    </submittedName>
</protein>
<reference evidence="1 2" key="1">
    <citation type="journal article" date="2020" name="Microorganisms">
        <title>Polyphasic Characterisation of Cedecea colo sp. nov., a New Enteric Bacterium Isolated from the Koala Hindgut.</title>
        <authorList>
            <person name="Boath J.M."/>
            <person name="Dakhal S."/>
            <person name="Van T.T.H."/>
            <person name="Moore R.J."/>
            <person name="Dekiwadia C."/>
            <person name="Macreadie I.G."/>
        </authorList>
    </citation>
    <scope>NUCLEOTIDE SEQUENCE [LARGE SCALE GENOMIC DNA]</scope>
    <source>
        <strain evidence="1 2">ZA</strain>
    </source>
</reference>
<evidence type="ECO:0000313" key="2">
    <source>
        <dbReference type="Proteomes" id="UP000697927"/>
    </source>
</evidence>
<dbReference type="Proteomes" id="UP000697927">
    <property type="component" value="Unassembled WGS sequence"/>
</dbReference>
<proteinExistence type="predicted"/>
<sequence length="75" mass="8363">MAQEITLARVVQAGVVPRDAAAIVAEIQHIWNRDDAMEWASLWGGVFTEYGLLMESHQQAQNRVSNQALLDAQRS</sequence>
<keyword evidence="2" id="KW-1185">Reference proteome</keyword>
<name>A0ABX0VQB9_9ENTR</name>
<organism evidence="1 2">
    <name type="scientific">Cedecea colo</name>
    <dbReference type="NCBI Taxonomy" id="2552946"/>
    <lineage>
        <taxon>Bacteria</taxon>
        <taxon>Pseudomonadati</taxon>
        <taxon>Pseudomonadota</taxon>
        <taxon>Gammaproteobacteria</taxon>
        <taxon>Enterobacterales</taxon>
        <taxon>Enterobacteriaceae</taxon>
        <taxon>Cedecea</taxon>
    </lineage>
</organism>
<evidence type="ECO:0000313" key="1">
    <source>
        <dbReference type="EMBL" id="NIY48457.1"/>
    </source>
</evidence>
<dbReference type="EMBL" id="SOYS01000005">
    <property type="protein sequence ID" value="NIY48457.1"/>
    <property type="molecule type" value="Genomic_DNA"/>
</dbReference>
<accession>A0ABX0VQB9</accession>
<gene>
    <name evidence="1" type="ORF">E2L00_13285</name>
</gene>
<comment type="caution">
    <text evidence="1">The sequence shown here is derived from an EMBL/GenBank/DDBJ whole genome shotgun (WGS) entry which is preliminary data.</text>
</comment>